<evidence type="ECO:0000256" key="4">
    <source>
        <dbReference type="ARBA" id="ARBA00023306"/>
    </source>
</evidence>
<comment type="caution">
    <text evidence="9">The sequence shown here is derived from an EMBL/GenBank/DDBJ whole genome shotgun (WGS) entry which is preliminary data.</text>
</comment>
<feature type="domain" description="SHS2" evidence="7">
    <location>
        <begin position="25"/>
        <end position="220"/>
    </location>
</feature>
<dbReference type="HAMAP" id="MF_02033">
    <property type="entry name" value="FtsA"/>
    <property type="match status" value="1"/>
</dbReference>
<dbReference type="InterPro" id="IPR050696">
    <property type="entry name" value="FtsA/MreB"/>
</dbReference>
<evidence type="ECO:0000313" key="9">
    <source>
        <dbReference type="EMBL" id="TFF27009.1"/>
    </source>
</evidence>
<name>A0A4Y8RRQ9_9HYPH</name>
<keyword evidence="1 5" id="KW-1003">Cell membrane</keyword>
<evidence type="ECO:0000313" key="10">
    <source>
        <dbReference type="Proteomes" id="UP000298179"/>
    </source>
</evidence>
<dbReference type="PANTHER" id="PTHR32432:SF4">
    <property type="entry name" value="CELL DIVISION PROTEIN FTSA"/>
    <property type="match status" value="1"/>
</dbReference>
<keyword evidence="3 5" id="KW-0472">Membrane</keyword>
<comment type="subunit">
    <text evidence="5">Self-interacts. Interacts with FtsZ.</text>
</comment>
<comment type="similarity">
    <text evidence="5 6">Belongs to the FtsA/MreB family.</text>
</comment>
<dbReference type="PANTHER" id="PTHR32432">
    <property type="entry name" value="CELL DIVISION PROTEIN FTSA-RELATED"/>
    <property type="match status" value="1"/>
</dbReference>
<evidence type="ECO:0000256" key="6">
    <source>
        <dbReference type="PIRNR" id="PIRNR003101"/>
    </source>
</evidence>
<proteinExistence type="inferred from homology"/>
<dbReference type="Pfam" id="PF14450">
    <property type="entry name" value="FtsA"/>
    <property type="match status" value="1"/>
</dbReference>
<comment type="subcellular location">
    <subcellularLocation>
        <location evidence="5">Cell membrane</location>
        <topology evidence="5">Peripheral membrane protein</topology>
        <orientation evidence="5">Cytoplasmic side</orientation>
    </subcellularLocation>
    <text evidence="5">Localizes to the Z ring in an FtsZ-dependent manner. Targeted to the membrane through a conserved C-terminal amphipathic helix.</text>
</comment>
<evidence type="ECO:0000259" key="7">
    <source>
        <dbReference type="SMART" id="SM00842"/>
    </source>
</evidence>
<dbReference type="PIRSF" id="PIRSF003101">
    <property type="entry name" value="FtsA"/>
    <property type="match status" value="1"/>
</dbReference>
<dbReference type="GO" id="GO:0032153">
    <property type="term" value="C:cell division site"/>
    <property type="evidence" value="ECO:0007669"/>
    <property type="project" value="UniProtKB-UniRule"/>
</dbReference>
<reference evidence="9 10" key="1">
    <citation type="submission" date="2019-03" db="EMBL/GenBank/DDBJ databases">
        <title>Jiella endophytica sp. nov., a novel endophytic bacterium isolated from root of Ficus microcarpa Linn. f.</title>
        <authorList>
            <person name="Tuo L."/>
        </authorList>
    </citation>
    <scope>NUCLEOTIDE SEQUENCE [LARGE SCALE GENOMIC DNA]</scope>
    <source>
        <strain evidence="9 10">CBS5Q-3</strain>
    </source>
</reference>
<dbReference type="NCBIfam" id="TIGR01174">
    <property type="entry name" value="ftsA"/>
    <property type="match status" value="1"/>
</dbReference>
<dbReference type="CDD" id="cd24048">
    <property type="entry name" value="ASKHA_NBD_FtsA"/>
    <property type="match status" value="1"/>
</dbReference>
<keyword evidence="10" id="KW-1185">Reference proteome</keyword>
<dbReference type="EMBL" id="SOZD01000005">
    <property type="protein sequence ID" value="TFF20708.1"/>
    <property type="molecule type" value="Genomic_DNA"/>
</dbReference>
<dbReference type="InterPro" id="IPR020823">
    <property type="entry name" value="Cell_div_FtsA"/>
</dbReference>
<dbReference type="OrthoDB" id="9810567at2"/>
<dbReference type="Gene3D" id="3.30.420.40">
    <property type="match status" value="1"/>
</dbReference>
<dbReference type="InterPro" id="IPR003494">
    <property type="entry name" value="SHS2_FtsA"/>
</dbReference>
<dbReference type="InterPro" id="IPR043129">
    <property type="entry name" value="ATPase_NBD"/>
</dbReference>
<evidence type="ECO:0000256" key="5">
    <source>
        <dbReference type="HAMAP-Rule" id="MF_02033"/>
    </source>
</evidence>
<evidence type="ECO:0000256" key="1">
    <source>
        <dbReference type="ARBA" id="ARBA00022475"/>
    </source>
</evidence>
<evidence type="ECO:0000256" key="3">
    <source>
        <dbReference type="ARBA" id="ARBA00023136"/>
    </source>
</evidence>
<dbReference type="SMART" id="SM00842">
    <property type="entry name" value="FtsA"/>
    <property type="match status" value="1"/>
</dbReference>
<protein>
    <recommendedName>
        <fullName evidence="5 6">Cell division protein FtsA</fullName>
    </recommendedName>
</protein>
<dbReference type="GO" id="GO:0043093">
    <property type="term" value="P:FtsZ-dependent cytokinesis"/>
    <property type="evidence" value="ECO:0007669"/>
    <property type="project" value="UniProtKB-UniRule"/>
</dbReference>
<keyword evidence="4 5" id="KW-0131">Cell cycle</keyword>
<organism evidence="9 10">
    <name type="scientific">Jiella endophytica</name>
    <dbReference type="NCBI Taxonomy" id="2558362"/>
    <lineage>
        <taxon>Bacteria</taxon>
        <taxon>Pseudomonadati</taxon>
        <taxon>Pseudomonadota</taxon>
        <taxon>Alphaproteobacteria</taxon>
        <taxon>Hyphomicrobiales</taxon>
        <taxon>Aurantimonadaceae</taxon>
        <taxon>Jiella</taxon>
    </lineage>
</organism>
<dbReference type="SUPFAM" id="SSF53067">
    <property type="entry name" value="Actin-like ATPase domain"/>
    <property type="match status" value="2"/>
</dbReference>
<keyword evidence="2 5" id="KW-0132">Cell division</keyword>
<dbReference type="RefSeq" id="WP_134759201.1">
    <property type="nucleotide sequence ID" value="NZ_SOZD01000001.1"/>
</dbReference>
<gene>
    <name evidence="5 9" type="primary">ftsA</name>
    <name evidence="9" type="ORF">E3C22_00555</name>
    <name evidence="8" type="ORF">E3C22_17595</name>
</gene>
<comment type="function">
    <text evidence="5 6">Cell division protein that is involved in the assembly of the Z ring. May serve as a membrane anchor for the Z ring.</text>
</comment>
<accession>A0A4Y8RRQ9</accession>
<evidence type="ECO:0000256" key="2">
    <source>
        <dbReference type="ARBA" id="ARBA00022618"/>
    </source>
</evidence>
<sequence length="442" mass="46892">MSLFGFGKSDLPRIKGLSPRKARVISVLDVGSEKISCLIARLRPRIAGEMLPDRTHTIEVIGVGHHRSRGIRSGAVVDIAAAELAIRQCVDAAERMAGLSVESLIVSVTAGRLKSVRRRAETEVVGEVSQADLSRVTGNAAKMPLDDERVALHSTVYDLQLDDDAGLENPVGMTGDRLSANLHMLTAEVAPLRNLEAAINRAQLVVEAFVATPYASALSTMVEDEAAMGSACIDMGSGATTIAIFQNGRFVYADQIAIGGANITMDLARGLSISPADAERIKVMHGSTLAELLDDTGEPLSVAPLGDSGDAHPIVVKRSLVTKIIRPRVEETLELVRDRLNASGLGHVIGKRVVLTGGASQLAGLADTARMVLQRNVRLGRPLGVTGLNPSSKGPGFSTSVGLLIYPQVAHREYVAERSLAVQAIDKAMEGGRFGSWLRRAL</sequence>
<evidence type="ECO:0000313" key="8">
    <source>
        <dbReference type="EMBL" id="TFF20708.1"/>
    </source>
</evidence>
<dbReference type="EMBL" id="SOZD01000001">
    <property type="protein sequence ID" value="TFF27009.1"/>
    <property type="molecule type" value="Genomic_DNA"/>
</dbReference>
<dbReference type="GO" id="GO:0009898">
    <property type="term" value="C:cytoplasmic side of plasma membrane"/>
    <property type="evidence" value="ECO:0007669"/>
    <property type="project" value="UniProtKB-UniRule"/>
</dbReference>
<dbReference type="Proteomes" id="UP000298179">
    <property type="component" value="Unassembled WGS sequence"/>
</dbReference>
<dbReference type="AlphaFoldDB" id="A0A4Y8RRQ9"/>
<dbReference type="Pfam" id="PF02491">
    <property type="entry name" value="SHS2_FTSA"/>
    <property type="match status" value="1"/>
</dbReference>